<protein>
    <submittedName>
        <fullName evidence="1">Uncharacterized protein</fullName>
    </submittedName>
</protein>
<evidence type="ECO:0000313" key="2">
    <source>
        <dbReference type="Proteomes" id="UP001634393"/>
    </source>
</evidence>
<organism evidence="1 2">
    <name type="scientific">Penstemon smallii</name>
    <dbReference type="NCBI Taxonomy" id="265156"/>
    <lineage>
        <taxon>Eukaryota</taxon>
        <taxon>Viridiplantae</taxon>
        <taxon>Streptophyta</taxon>
        <taxon>Embryophyta</taxon>
        <taxon>Tracheophyta</taxon>
        <taxon>Spermatophyta</taxon>
        <taxon>Magnoliopsida</taxon>
        <taxon>eudicotyledons</taxon>
        <taxon>Gunneridae</taxon>
        <taxon>Pentapetalae</taxon>
        <taxon>asterids</taxon>
        <taxon>lamiids</taxon>
        <taxon>Lamiales</taxon>
        <taxon>Plantaginaceae</taxon>
        <taxon>Cheloneae</taxon>
        <taxon>Penstemon</taxon>
    </lineage>
</organism>
<keyword evidence="2" id="KW-1185">Reference proteome</keyword>
<dbReference type="AlphaFoldDB" id="A0ABD3UBW8"/>
<evidence type="ECO:0000313" key="1">
    <source>
        <dbReference type="EMBL" id="KAL3846271.1"/>
    </source>
</evidence>
<gene>
    <name evidence="1" type="ORF">ACJIZ3_003674</name>
</gene>
<accession>A0ABD3UBW8</accession>
<comment type="caution">
    <text evidence="1">The sequence shown here is derived from an EMBL/GenBank/DDBJ whole genome shotgun (WGS) entry which is preliminary data.</text>
</comment>
<name>A0ABD3UBW8_9LAMI</name>
<proteinExistence type="predicted"/>
<dbReference type="EMBL" id="JBJXBP010000002">
    <property type="protein sequence ID" value="KAL3846271.1"/>
    <property type="molecule type" value="Genomic_DNA"/>
</dbReference>
<dbReference type="Proteomes" id="UP001634393">
    <property type="component" value="Unassembled WGS sequence"/>
</dbReference>
<reference evidence="1 2" key="1">
    <citation type="submission" date="2024-12" db="EMBL/GenBank/DDBJ databases">
        <title>The unique morphological basis and parallel evolutionary history of personate flowers in Penstemon.</title>
        <authorList>
            <person name="Depatie T.H."/>
            <person name="Wessinger C.A."/>
        </authorList>
    </citation>
    <scope>NUCLEOTIDE SEQUENCE [LARGE SCALE GENOMIC DNA]</scope>
    <source>
        <strain evidence="1">WTNN_2</strain>
        <tissue evidence="1">Leaf</tissue>
    </source>
</reference>
<sequence length="136" mass="16504">MHKLQVETENAEIRNIIVYLLTVNDKDIKVKSLSNDQHMDMSPVVQIINPPLQPRYELSLRERLGNWKIEKRKHKMIRKIRITMNKTRHIEECYRVCRSFGELILHVLDFTDNFLYIIRISIKEVYRVFRRKLLNL</sequence>